<evidence type="ECO:0000313" key="5">
    <source>
        <dbReference type="Proteomes" id="UP000593591"/>
    </source>
</evidence>
<dbReference type="KEGG" id="trc:DYE49_01095"/>
<name>A0A7M1XI05_9SPIR</name>
<dbReference type="GO" id="GO:0016020">
    <property type="term" value="C:membrane"/>
    <property type="evidence" value="ECO:0007669"/>
    <property type="project" value="GOC"/>
</dbReference>
<organism evidence="4 5">
    <name type="scientific">Treponema rectale</name>
    <dbReference type="NCBI Taxonomy" id="744512"/>
    <lineage>
        <taxon>Bacteria</taxon>
        <taxon>Pseudomonadati</taxon>
        <taxon>Spirochaetota</taxon>
        <taxon>Spirochaetia</taxon>
        <taxon>Spirochaetales</taxon>
        <taxon>Treponemataceae</taxon>
        <taxon>Treponema</taxon>
    </lineage>
</organism>
<dbReference type="PROSITE" id="PS50075">
    <property type="entry name" value="CARRIER"/>
    <property type="match status" value="1"/>
</dbReference>
<dbReference type="EMBL" id="CP031517">
    <property type="protein sequence ID" value="QOS39124.1"/>
    <property type="molecule type" value="Genomic_DNA"/>
</dbReference>
<dbReference type="PANTHER" id="PTHR20863">
    <property type="entry name" value="ACYL CARRIER PROTEIN"/>
    <property type="match status" value="1"/>
</dbReference>
<proteinExistence type="predicted"/>
<dbReference type="GO" id="GO:0005829">
    <property type="term" value="C:cytosol"/>
    <property type="evidence" value="ECO:0007669"/>
    <property type="project" value="TreeGrafter"/>
</dbReference>
<evidence type="ECO:0000313" key="4">
    <source>
        <dbReference type="EMBL" id="QOS39124.1"/>
    </source>
</evidence>
<dbReference type="SUPFAM" id="SSF47336">
    <property type="entry name" value="ACP-like"/>
    <property type="match status" value="1"/>
</dbReference>
<evidence type="ECO:0000256" key="1">
    <source>
        <dbReference type="ARBA" id="ARBA00022450"/>
    </source>
</evidence>
<dbReference type="GO" id="GO:0000036">
    <property type="term" value="F:acyl carrier activity"/>
    <property type="evidence" value="ECO:0007669"/>
    <property type="project" value="TreeGrafter"/>
</dbReference>
<dbReference type="InterPro" id="IPR036736">
    <property type="entry name" value="ACP-like_sf"/>
</dbReference>
<dbReference type="InterPro" id="IPR009081">
    <property type="entry name" value="PP-bd_ACP"/>
</dbReference>
<accession>A0A7M1XI05</accession>
<sequence>MYDVIKQLLIDTANVDEEKIKPSARLKEDLGFDSLYAVEMALELETHFSIKIEPEELKQLITVQNVVDLVEKKEGK</sequence>
<evidence type="ECO:0000259" key="3">
    <source>
        <dbReference type="PROSITE" id="PS50075"/>
    </source>
</evidence>
<dbReference type="Proteomes" id="UP000593591">
    <property type="component" value="Chromosome"/>
</dbReference>
<reference evidence="4 5" key="1">
    <citation type="submission" date="2018-08" db="EMBL/GenBank/DDBJ databases">
        <title>The first complete genome of Treponema rectale (CHPAT), a commensal spirochete of the bovine rectum.</title>
        <authorList>
            <person name="Staton G.J."/>
            <person name="Clegg S.R."/>
            <person name="Carter S.D."/>
            <person name="Radford A.D."/>
            <person name="Darby A."/>
            <person name="Hall N."/>
            <person name="Birtles R.J."/>
            <person name="Evans N.J."/>
        </authorList>
    </citation>
    <scope>NUCLEOTIDE SEQUENCE [LARGE SCALE GENOMIC DNA]</scope>
    <source>
        <strain evidence="4 5">CHPA</strain>
    </source>
</reference>
<dbReference type="InterPro" id="IPR003231">
    <property type="entry name" value="ACP"/>
</dbReference>
<dbReference type="GO" id="GO:0009245">
    <property type="term" value="P:lipid A biosynthetic process"/>
    <property type="evidence" value="ECO:0007669"/>
    <property type="project" value="TreeGrafter"/>
</dbReference>
<dbReference type="Gene3D" id="1.10.1200.10">
    <property type="entry name" value="ACP-like"/>
    <property type="match status" value="1"/>
</dbReference>
<keyword evidence="1" id="KW-0596">Phosphopantetheine</keyword>
<protein>
    <submittedName>
        <fullName evidence="4">Acyl carrier protein</fullName>
    </submittedName>
</protein>
<dbReference type="PANTHER" id="PTHR20863:SF76">
    <property type="entry name" value="CARRIER DOMAIN-CONTAINING PROTEIN"/>
    <property type="match status" value="1"/>
</dbReference>
<keyword evidence="2" id="KW-0597">Phosphoprotein</keyword>
<dbReference type="Pfam" id="PF00550">
    <property type="entry name" value="PP-binding"/>
    <property type="match status" value="1"/>
</dbReference>
<gene>
    <name evidence="4" type="ORF">DYE49_01095</name>
</gene>
<dbReference type="AlphaFoldDB" id="A0A7M1XI05"/>
<evidence type="ECO:0000256" key="2">
    <source>
        <dbReference type="ARBA" id="ARBA00022553"/>
    </source>
</evidence>
<dbReference type="GO" id="GO:0000035">
    <property type="term" value="F:acyl binding"/>
    <property type="evidence" value="ECO:0007669"/>
    <property type="project" value="TreeGrafter"/>
</dbReference>
<feature type="domain" description="Carrier" evidence="3">
    <location>
        <begin position="1"/>
        <end position="74"/>
    </location>
</feature>